<dbReference type="Pfam" id="PF03466">
    <property type="entry name" value="LysR_substrate"/>
    <property type="match status" value="1"/>
</dbReference>
<keyword evidence="4" id="KW-0804">Transcription</keyword>
<dbReference type="Pfam" id="PF00126">
    <property type="entry name" value="HTH_1"/>
    <property type="match status" value="1"/>
</dbReference>
<dbReference type="EMBL" id="SLWW01000022">
    <property type="protein sequence ID" value="TCO68838.1"/>
    <property type="molecule type" value="Genomic_DNA"/>
</dbReference>
<dbReference type="InterPro" id="IPR036390">
    <property type="entry name" value="WH_DNA-bd_sf"/>
</dbReference>
<dbReference type="GO" id="GO:0003677">
    <property type="term" value="F:DNA binding"/>
    <property type="evidence" value="ECO:0007669"/>
    <property type="project" value="UniProtKB-KW"/>
</dbReference>
<evidence type="ECO:0000256" key="1">
    <source>
        <dbReference type="ARBA" id="ARBA00009437"/>
    </source>
</evidence>
<evidence type="ECO:0000313" key="7">
    <source>
        <dbReference type="Proteomes" id="UP000295142"/>
    </source>
</evidence>
<dbReference type="AlphaFoldDB" id="A0A4R2KFV1"/>
<gene>
    <name evidence="6" type="ORF">EV655_12216</name>
</gene>
<evidence type="ECO:0000256" key="4">
    <source>
        <dbReference type="ARBA" id="ARBA00023163"/>
    </source>
</evidence>
<keyword evidence="7" id="KW-1185">Reference proteome</keyword>
<dbReference type="Proteomes" id="UP000295142">
    <property type="component" value="Unassembled WGS sequence"/>
</dbReference>
<dbReference type="CDD" id="cd08440">
    <property type="entry name" value="PBP2_LTTR_like_4"/>
    <property type="match status" value="1"/>
</dbReference>
<evidence type="ECO:0000256" key="2">
    <source>
        <dbReference type="ARBA" id="ARBA00023015"/>
    </source>
</evidence>
<feature type="domain" description="HTH lysR-type" evidence="5">
    <location>
        <begin position="16"/>
        <end position="73"/>
    </location>
</feature>
<dbReference type="GO" id="GO:0003700">
    <property type="term" value="F:DNA-binding transcription factor activity"/>
    <property type="evidence" value="ECO:0007669"/>
    <property type="project" value="InterPro"/>
</dbReference>
<dbReference type="PANTHER" id="PTHR30419">
    <property type="entry name" value="HTH-TYPE TRANSCRIPTIONAL REGULATOR YBHD"/>
    <property type="match status" value="1"/>
</dbReference>
<dbReference type="Gene3D" id="1.10.10.10">
    <property type="entry name" value="Winged helix-like DNA-binding domain superfamily/Winged helix DNA-binding domain"/>
    <property type="match status" value="1"/>
</dbReference>
<keyword evidence="3 6" id="KW-0238">DNA-binding</keyword>
<dbReference type="PANTHER" id="PTHR30419:SF8">
    <property type="entry name" value="NITROGEN ASSIMILATION TRANSCRIPTIONAL ACTIVATOR-RELATED"/>
    <property type="match status" value="1"/>
</dbReference>
<dbReference type="InterPro" id="IPR036388">
    <property type="entry name" value="WH-like_DNA-bd_sf"/>
</dbReference>
<evidence type="ECO:0000259" key="5">
    <source>
        <dbReference type="PROSITE" id="PS50931"/>
    </source>
</evidence>
<dbReference type="Gene3D" id="3.40.190.10">
    <property type="entry name" value="Periplasmic binding protein-like II"/>
    <property type="match status" value="2"/>
</dbReference>
<comment type="similarity">
    <text evidence="1">Belongs to the LysR transcriptional regulatory family.</text>
</comment>
<reference evidence="6 7" key="1">
    <citation type="submission" date="2019-03" db="EMBL/GenBank/DDBJ databases">
        <title>Genomic Encyclopedia of Type Strains, Phase IV (KMG-IV): sequencing the most valuable type-strain genomes for metagenomic binning, comparative biology and taxonomic classification.</title>
        <authorList>
            <person name="Goeker M."/>
        </authorList>
    </citation>
    <scope>NUCLEOTIDE SEQUENCE [LARGE SCALE GENOMIC DNA]</scope>
    <source>
        <strain evidence="6 7">DSM 4868</strain>
    </source>
</reference>
<comment type="caution">
    <text evidence="6">The sequence shown here is derived from an EMBL/GenBank/DDBJ whole genome shotgun (WGS) entry which is preliminary data.</text>
</comment>
<protein>
    <submittedName>
        <fullName evidence="6">DNA-binding transcriptional LysR family regulator</fullName>
    </submittedName>
</protein>
<dbReference type="InterPro" id="IPR050950">
    <property type="entry name" value="HTH-type_LysR_regulators"/>
</dbReference>
<dbReference type="PROSITE" id="PS50931">
    <property type="entry name" value="HTH_LYSR"/>
    <property type="match status" value="1"/>
</dbReference>
<dbReference type="InterPro" id="IPR005119">
    <property type="entry name" value="LysR_subst-bd"/>
</dbReference>
<accession>A0A4R2KFV1</accession>
<sequence>MKCVLVHYMCMKRNIPALADFQAVLSLHRAGSFRAAAARLGLSPSALSRQITGLEQRLGTRLFDRDTRNVSATSSGLAFARVAERMLNTVEDGVAEFEAHLSASHGRLTIAGLPSVTAGLLPGLLKSFSRAHPDLDLRIIDALSGPVLEAVETGIADLGFTAGTVSARSRLSFRSLMEDSFVAIGRTDGPLAEDRPYAWAELVEMPFIAMASGTSVRELIDGACARHDRVLSPRFEVAHLATAGALVAEGLGISALPTLTLPVLRTETLVTRPIPDFGARRRIGLVWRSGRSLSPAAARFLAHVREARLI</sequence>
<dbReference type="GO" id="GO:0005829">
    <property type="term" value="C:cytosol"/>
    <property type="evidence" value="ECO:0007669"/>
    <property type="project" value="TreeGrafter"/>
</dbReference>
<dbReference type="FunFam" id="1.10.10.10:FF:000001">
    <property type="entry name" value="LysR family transcriptional regulator"/>
    <property type="match status" value="1"/>
</dbReference>
<keyword evidence="2" id="KW-0805">Transcription regulation</keyword>
<organism evidence="6 7">
    <name type="scientific">Rhodovulum euryhalinum</name>
    <dbReference type="NCBI Taxonomy" id="35805"/>
    <lineage>
        <taxon>Bacteria</taxon>
        <taxon>Pseudomonadati</taxon>
        <taxon>Pseudomonadota</taxon>
        <taxon>Alphaproteobacteria</taxon>
        <taxon>Rhodobacterales</taxon>
        <taxon>Paracoccaceae</taxon>
        <taxon>Rhodovulum</taxon>
    </lineage>
</organism>
<dbReference type="SUPFAM" id="SSF53850">
    <property type="entry name" value="Periplasmic binding protein-like II"/>
    <property type="match status" value="1"/>
</dbReference>
<dbReference type="SUPFAM" id="SSF46785">
    <property type="entry name" value="Winged helix' DNA-binding domain"/>
    <property type="match status" value="1"/>
</dbReference>
<name>A0A4R2KFV1_9RHOB</name>
<evidence type="ECO:0000256" key="3">
    <source>
        <dbReference type="ARBA" id="ARBA00023125"/>
    </source>
</evidence>
<dbReference type="InterPro" id="IPR000847">
    <property type="entry name" value="LysR_HTH_N"/>
</dbReference>
<proteinExistence type="inferred from homology"/>
<dbReference type="PRINTS" id="PR00039">
    <property type="entry name" value="HTHLYSR"/>
</dbReference>
<evidence type="ECO:0000313" key="6">
    <source>
        <dbReference type="EMBL" id="TCO68838.1"/>
    </source>
</evidence>